<name>A0A4Y7XB27_9GAMM</name>
<evidence type="ECO:0008006" key="4">
    <source>
        <dbReference type="Google" id="ProtNLM"/>
    </source>
</evidence>
<gene>
    <name evidence="2" type="ORF">E2B99_09075</name>
</gene>
<feature type="signal peptide" evidence="1">
    <location>
        <begin position="1"/>
        <end position="24"/>
    </location>
</feature>
<dbReference type="STRING" id="1120977.GCA_000619845_03059"/>
<evidence type="ECO:0000256" key="1">
    <source>
        <dbReference type="SAM" id="SignalP"/>
    </source>
</evidence>
<evidence type="ECO:0000313" key="3">
    <source>
        <dbReference type="Proteomes" id="UP000297834"/>
    </source>
</evidence>
<dbReference type="Proteomes" id="UP000297834">
    <property type="component" value="Unassembled WGS sequence"/>
</dbReference>
<dbReference type="Gene3D" id="3.40.190.170">
    <property type="entry name" value="Bacterial extracellular solute-binding protein, family 7"/>
    <property type="match status" value="1"/>
</dbReference>
<keyword evidence="1" id="KW-0732">Signal</keyword>
<dbReference type="AlphaFoldDB" id="A0A4Y7XB27"/>
<organism evidence="2 3">
    <name type="scientific">Alkanindiges illinoisensis</name>
    <dbReference type="NCBI Taxonomy" id="197183"/>
    <lineage>
        <taxon>Bacteria</taxon>
        <taxon>Pseudomonadati</taxon>
        <taxon>Pseudomonadota</taxon>
        <taxon>Gammaproteobacteria</taxon>
        <taxon>Moraxellales</taxon>
        <taxon>Moraxellaceae</taxon>
        <taxon>Alkanindiges</taxon>
    </lineage>
</organism>
<protein>
    <recommendedName>
        <fullName evidence="4">RND transporter</fullName>
    </recommendedName>
</protein>
<sequence>MMRQQLKFGLMAGVIAMASSQVQAKQTFCVFDLVGTAGDVYALMKDYALAAKGWGADVQLKAYTDERVAAEDFKAGKCDGAAISGMRGRQFNSFTGSIDAIGALPDLKLAVNVMQLLAKPQLAADMVSGPYEVAGVIPVGAAYLFVNDRNLNTIAKAAGKKVAVLDYDKAQAKMVQQIGAQPVSSDVTNFGGKFNNGQVDIIGAPIVAYKPMELYKGLGTKGAIVRFPLLQVTGNVIIRKDKFPAGYGQKSREWIAGQLPRAFGMLGKMEKEVPAKYWMDIPANDKIGYVKLMRESRIALTKEGIYNKKMMSFLKRARCQAEPSSFECALKDE</sequence>
<evidence type="ECO:0000313" key="2">
    <source>
        <dbReference type="EMBL" id="TEU25513.1"/>
    </source>
</evidence>
<reference evidence="2 3" key="1">
    <citation type="submission" date="2019-03" db="EMBL/GenBank/DDBJ databases">
        <title>Alkanindiges illinoisensis: a potential pathogenic isolated from ascites of a gastric cancer patient with abdominal metastasis.</title>
        <authorList>
            <person name="Hu X."/>
            <person name="Yang B."/>
            <person name="Yan X."/>
            <person name="Lin L."/>
            <person name="Zhao H."/>
            <person name="Zhou F."/>
            <person name="Su B."/>
            <person name="Chen J."/>
            <person name="Rui Y."/>
            <person name="Wang Q."/>
            <person name="Zheng L."/>
        </authorList>
    </citation>
    <scope>NUCLEOTIDE SEQUENCE [LARGE SCALE GENOMIC DNA]</scope>
    <source>
        <strain evidence="2 3">NFYY 23406</strain>
    </source>
</reference>
<dbReference type="Pfam" id="PF19582">
    <property type="entry name" value="AdeT1_2"/>
    <property type="match status" value="1"/>
</dbReference>
<dbReference type="InterPro" id="IPR038404">
    <property type="entry name" value="TRAP_DctP_sf"/>
</dbReference>
<feature type="chain" id="PRO_5021369576" description="RND transporter" evidence="1">
    <location>
        <begin position="25"/>
        <end position="333"/>
    </location>
</feature>
<keyword evidence="3" id="KW-1185">Reference proteome</keyword>
<accession>A0A4Y7XB27</accession>
<dbReference type="InterPro" id="IPR045758">
    <property type="entry name" value="AdeT1/2"/>
</dbReference>
<proteinExistence type="predicted"/>
<dbReference type="EMBL" id="SNTY01000036">
    <property type="protein sequence ID" value="TEU25513.1"/>
    <property type="molecule type" value="Genomic_DNA"/>
</dbReference>
<dbReference type="OrthoDB" id="9771186at2"/>
<comment type="caution">
    <text evidence="2">The sequence shown here is derived from an EMBL/GenBank/DDBJ whole genome shotgun (WGS) entry which is preliminary data.</text>
</comment>